<organism evidence="1 2">
    <name type="scientific">Araneus ventricosus</name>
    <name type="common">Orbweaver spider</name>
    <name type="synonym">Epeira ventricosa</name>
    <dbReference type="NCBI Taxonomy" id="182803"/>
    <lineage>
        <taxon>Eukaryota</taxon>
        <taxon>Metazoa</taxon>
        <taxon>Ecdysozoa</taxon>
        <taxon>Arthropoda</taxon>
        <taxon>Chelicerata</taxon>
        <taxon>Arachnida</taxon>
        <taxon>Araneae</taxon>
        <taxon>Araneomorphae</taxon>
        <taxon>Entelegynae</taxon>
        <taxon>Araneoidea</taxon>
        <taxon>Araneidae</taxon>
        <taxon>Araneus</taxon>
    </lineage>
</organism>
<evidence type="ECO:0000313" key="1">
    <source>
        <dbReference type="EMBL" id="GBN25317.1"/>
    </source>
</evidence>
<dbReference type="EMBL" id="BGPR01007226">
    <property type="protein sequence ID" value="GBN25317.1"/>
    <property type="molecule type" value="Genomic_DNA"/>
</dbReference>
<keyword evidence="2" id="KW-1185">Reference proteome</keyword>
<sequence>MKISIPENGIQKFPKSSILKPVVLSKEIINRKSCFLTEAKAIKSRNLFSNMDDKSKSGKASDFVNGIQNYSKLSILEPIDVSQGIVSTKPCSQTVSNKVKTVISSKNPEDKSKKMKMSVPKNGIQNFPKIPILKPVVLSKEITNRKSCFLAEARTINSRDLSSKKNDKSKNGKVSDFVNDIQNYSKLSILEPIDVSQDTISIKSCFQTEPKKVRADTLCGNTYSCNPELSVLSPVAVSTDRRSIKSNYSRLTDGTSKRVKVSILDNGIQNDPKSAILNSGFIQTGSKKLESVGKKPPNNKRKAHLEFHNDMPRKKHLVINKVPGNQSRRFSSFLKENQSPDTTPSDL</sequence>
<comment type="caution">
    <text evidence="1">The sequence shown here is derived from an EMBL/GenBank/DDBJ whole genome shotgun (WGS) entry which is preliminary data.</text>
</comment>
<accession>A0A4Y2MHT4</accession>
<reference evidence="1 2" key="1">
    <citation type="journal article" date="2019" name="Sci. Rep.">
        <title>Orb-weaving spider Araneus ventricosus genome elucidates the spidroin gene catalogue.</title>
        <authorList>
            <person name="Kono N."/>
            <person name="Nakamura H."/>
            <person name="Ohtoshi R."/>
            <person name="Moran D.A.P."/>
            <person name="Shinohara A."/>
            <person name="Yoshida Y."/>
            <person name="Fujiwara M."/>
            <person name="Mori M."/>
            <person name="Tomita M."/>
            <person name="Arakawa K."/>
        </authorList>
    </citation>
    <scope>NUCLEOTIDE SEQUENCE [LARGE SCALE GENOMIC DNA]</scope>
</reference>
<proteinExistence type="predicted"/>
<gene>
    <name evidence="1" type="ORF">AVEN_132783_1</name>
</gene>
<evidence type="ECO:0000313" key="2">
    <source>
        <dbReference type="Proteomes" id="UP000499080"/>
    </source>
</evidence>
<dbReference type="AlphaFoldDB" id="A0A4Y2MHT4"/>
<protein>
    <submittedName>
        <fullName evidence="1">Uncharacterized protein</fullName>
    </submittedName>
</protein>
<dbReference type="Proteomes" id="UP000499080">
    <property type="component" value="Unassembled WGS sequence"/>
</dbReference>
<name>A0A4Y2MHT4_ARAVE</name>